<feature type="compositionally biased region" description="Basic and acidic residues" evidence="1">
    <location>
        <begin position="363"/>
        <end position="375"/>
    </location>
</feature>
<dbReference type="Proteomes" id="UP000053989">
    <property type="component" value="Unassembled WGS sequence"/>
</dbReference>
<feature type="compositionally biased region" description="Low complexity" evidence="1">
    <location>
        <begin position="150"/>
        <end position="162"/>
    </location>
</feature>
<organism evidence="2 3">
    <name type="scientific">Scleroderma citrinum Foug A</name>
    <dbReference type="NCBI Taxonomy" id="1036808"/>
    <lineage>
        <taxon>Eukaryota</taxon>
        <taxon>Fungi</taxon>
        <taxon>Dikarya</taxon>
        <taxon>Basidiomycota</taxon>
        <taxon>Agaricomycotina</taxon>
        <taxon>Agaricomycetes</taxon>
        <taxon>Agaricomycetidae</taxon>
        <taxon>Boletales</taxon>
        <taxon>Sclerodermatineae</taxon>
        <taxon>Sclerodermataceae</taxon>
        <taxon>Scleroderma</taxon>
    </lineage>
</organism>
<reference evidence="3" key="2">
    <citation type="submission" date="2015-01" db="EMBL/GenBank/DDBJ databases">
        <title>Evolutionary Origins and Diversification of the Mycorrhizal Mutualists.</title>
        <authorList>
            <consortium name="DOE Joint Genome Institute"/>
            <consortium name="Mycorrhizal Genomics Consortium"/>
            <person name="Kohler A."/>
            <person name="Kuo A."/>
            <person name="Nagy L.G."/>
            <person name="Floudas D."/>
            <person name="Copeland A."/>
            <person name="Barry K.W."/>
            <person name="Cichocki N."/>
            <person name="Veneault-Fourrey C."/>
            <person name="LaButti K."/>
            <person name="Lindquist E.A."/>
            <person name="Lipzen A."/>
            <person name="Lundell T."/>
            <person name="Morin E."/>
            <person name="Murat C."/>
            <person name="Riley R."/>
            <person name="Ohm R."/>
            <person name="Sun H."/>
            <person name="Tunlid A."/>
            <person name="Henrissat B."/>
            <person name="Grigoriev I.V."/>
            <person name="Hibbett D.S."/>
            <person name="Martin F."/>
        </authorList>
    </citation>
    <scope>NUCLEOTIDE SEQUENCE [LARGE SCALE GENOMIC DNA]</scope>
    <source>
        <strain evidence="3">Foug A</strain>
    </source>
</reference>
<feature type="compositionally biased region" description="Polar residues" evidence="1">
    <location>
        <begin position="243"/>
        <end position="253"/>
    </location>
</feature>
<evidence type="ECO:0000256" key="1">
    <source>
        <dbReference type="SAM" id="MobiDB-lite"/>
    </source>
</evidence>
<proteinExistence type="predicted"/>
<dbReference type="OrthoDB" id="2675777at2759"/>
<protein>
    <submittedName>
        <fullName evidence="2">Uncharacterized protein</fullName>
    </submittedName>
</protein>
<evidence type="ECO:0000313" key="3">
    <source>
        <dbReference type="Proteomes" id="UP000053989"/>
    </source>
</evidence>
<feature type="compositionally biased region" description="Polar residues" evidence="1">
    <location>
        <begin position="87"/>
        <end position="101"/>
    </location>
</feature>
<feature type="region of interest" description="Disordered" evidence="1">
    <location>
        <begin position="509"/>
        <end position="530"/>
    </location>
</feature>
<feature type="region of interest" description="Disordered" evidence="1">
    <location>
        <begin position="454"/>
        <end position="490"/>
    </location>
</feature>
<feature type="region of interest" description="Disordered" evidence="1">
    <location>
        <begin position="137"/>
        <end position="172"/>
    </location>
</feature>
<name>A0A0C3ARU8_9AGAM</name>
<sequence length="665" mass="71898">MTQPHQRLFSTWTELRLRLDHHFLSVSEGPISNVIQPSSELPAVSHSPSLKVSPMILERVASSVSPPSSSEHNTSTQPIDSVFDNGHGQSTNLHSPPNGDNVSAAGIPSAAIESEEPRRETTRTVLTKLGALAITSNGDFNKHVQPASPPATTASFPTSPTETRSKPPKSKKVLFDGVVITSRPLQKHPSSTSSASVIHHKSPPPAPTAIPFNLVDALQFSFDANKQALLVPRPALPKRDGDASSSAAQTDAETGTEDERDGSAAAVPQGRLSPVRRRLTRYQGPQAVATSEPVVSRKRAKPVSYDSVAAVVDDALETAVAPMSWDSPVDESESTSRAGEWGGHGDAMSDAFTGSPPLAELGKGGREQRKQRLGGERVSVPLSASLARPSPMSSLIAATSTVSLEPTSALRPHVSMGDRFRQKLYHIFGEDATVRMDRGARPRVASYENTYEYLHTERPGASSPSPSPSSEPREDRQEDGAHSDGDLPAQAGAETGTVVLADKFENAPASDIPSIAPSLPTSRPPLKRQASQELYADSTDYIYHAHHQDGDHSANEAPVNDANAVPNPLAHKKPRLDTSEEQIQRWILSLQRLIKGKIRFTKEALEQLSTMLGQIDSVRKDLDDNIPIVKSLRGTIHQLAELYDIPFGDPYMLRKRARFMARQWA</sequence>
<feature type="region of interest" description="Disordered" evidence="1">
    <location>
        <begin position="61"/>
        <end position="123"/>
    </location>
</feature>
<dbReference type="HOGENOM" id="CLU_412866_0_0_1"/>
<dbReference type="EMBL" id="KN822011">
    <property type="protein sequence ID" value="KIM67652.1"/>
    <property type="molecule type" value="Genomic_DNA"/>
</dbReference>
<dbReference type="InParanoid" id="A0A0C3ARU8"/>
<feature type="region of interest" description="Disordered" evidence="1">
    <location>
        <begin position="184"/>
        <end position="203"/>
    </location>
</feature>
<accession>A0A0C3ARU8</accession>
<feature type="region of interest" description="Disordered" evidence="1">
    <location>
        <begin position="549"/>
        <end position="577"/>
    </location>
</feature>
<evidence type="ECO:0000313" key="2">
    <source>
        <dbReference type="EMBL" id="KIM67652.1"/>
    </source>
</evidence>
<dbReference type="AlphaFoldDB" id="A0A0C3ARU8"/>
<gene>
    <name evidence="2" type="ORF">SCLCIDRAFT_1209751</name>
</gene>
<keyword evidence="3" id="KW-1185">Reference proteome</keyword>
<feature type="region of interest" description="Disordered" evidence="1">
    <location>
        <begin position="234"/>
        <end position="278"/>
    </location>
</feature>
<reference evidence="2 3" key="1">
    <citation type="submission" date="2014-04" db="EMBL/GenBank/DDBJ databases">
        <authorList>
            <consortium name="DOE Joint Genome Institute"/>
            <person name="Kuo A."/>
            <person name="Kohler A."/>
            <person name="Nagy L.G."/>
            <person name="Floudas D."/>
            <person name="Copeland A."/>
            <person name="Barry K.W."/>
            <person name="Cichocki N."/>
            <person name="Veneault-Fourrey C."/>
            <person name="LaButti K."/>
            <person name="Lindquist E.A."/>
            <person name="Lipzen A."/>
            <person name="Lundell T."/>
            <person name="Morin E."/>
            <person name="Murat C."/>
            <person name="Sun H."/>
            <person name="Tunlid A."/>
            <person name="Henrissat B."/>
            <person name="Grigoriev I.V."/>
            <person name="Hibbett D.S."/>
            <person name="Martin F."/>
            <person name="Nordberg H.P."/>
            <person name="Cantor M.N."/>
            <person name="Hua S.X."/>
        </authorList>
    </citation>
    <scope>NUCLEOTIDE SEQUENCE [LARGE SCALE GENOMIC DNA]</scope>
    <source>
        <strain evidence="2 3">Foug A</strain>
    </source>
</reference>
<feature type="compositionally biased region" description="Basic and acidic residues" evidence="1">
    <location>
        <begin position="471"/>
        <end position="485"/>
    </location>
</feature>
<feature type="region of interest" description="Disordered" evidence="1">
    <location>
        <begin position="325"/>
        <end position="390"/>
    </location>
</feature>